<organism evidence="3 4">
    <name type="scientific">Gellertiella hungarica</name>
    <dbReference type="NCBI Taxonomy" id="1572859"/>
    <lineage>
        <taxon>Bacteria</taxon>
        <taxon>Pseudomonadati</taxon>
        <taxon>Pseudomonadota</taxon>
        <taxon>Alphaproteobacteria</taxon>
        <taxon>Hyphomicrobiales</taxon>
        <taxon>Rhizobiaceae</taxon>
        <taxon>Gellertiella</taxon>
    </lineage>
</organism>
<proteinExistence type="predicted"/>
<sequence length="383" mass="43012">MDFEIVQIIQEFTTAGGAERVAWDLAMTFGRLGQKNSVVASKTPEVPPENVTLRPIVEWLSRVPKRGLFRHVGRLVVVPLFTIAAQFARLPERNTVLISHGDTFYGDILVVHAVNAENLKEKRQAGQWAWLLNPMHAWVALRDRLMIGGLRYRRYVAVSSRVKQELMSYYHVPPARIAVIPNGIDLSRFHPEPGFRTAIRESFGIPDKATLLLFVSHEFGRKGLAPVIEALEKRDDPDLWLLVVGSDNPEPYVKMARKTAGRMVFAGERRDMERIYPAADLFVLPSAYETFSLVCMEAMACGVPVLATRVGGIEEYLKDGVNGYAITRNGDDIAEKLDRVLKDGHALDSLKEGAIRTATSYGWSEISRKYLSLAEEVLEEKYS</sequence>
<dbReference type="Proteomes" id="UP000528286">
    <property type="component" value="Unassembled WGS sequence"/>
</dbReference>
<dbReference type="Pfam" id="PF00534">
    <property type="entry name" value="Glycos_transf_1"/>
    <property type="match status" value="1"/>
</dbReference>
<feature type="domain" description="Glycosyltransferase subfamily 4-like N-terminal" evidence="2">
    <location>
        <begin position="16"/>
        <end position="188"/>
    </location>
</feature>
<dbReference type="EC" id="2.4.1.-" evidence="3"/>
<dbReference type="PANTHER" id="PTHR12526:SF625">
    <property type="entry name" value="PHOSPHATIDYLINOSITOL GLYCAN-CLASS A"/>
    <property type="match status" value="1"/>
</dbReference>
<dbReference type="EMBL" id="JACIEZ010000010">
    <property type="protein sequence ID" value="MBB4066547.1"/>
    <property type="molecule type" value="Genomic_DNA"/>
</dbReference>
<dbReference type="CDD" id="cd03801">
    <property type="entry name" value="GT4_PimA-like"/>
    <property type="match status" value="1"/>
</dbReference>
<dbReference type="SUPFAM" id="SSF53756">
    <property type="entry name" value="UDP-Glycosyltransferase/glycogen phosphorylase"/>
    <property type="match status" value="1"/>
</dbReference>
<keyword evidence="4" id="KW-1185">Reference proteome</keyword>
<name>A0A7W6NMM9_9HYPH</name>
<dbReference type="GO" id="GO:0016757">
    <property type="term" value="F:glycosyltransferase activity"/>
    <property type="evidence" value="ECO:0007669"/>
    <property type="project" value="UniProtKB-KW"/>
</dbReference>
<dbReference type="PANTHER" id="PTHR12526">
    <property type="entry name" value="GLYCOSYLTRANSFERASE"/>
    <property type="match status" value="1"/>
</dbReference>
<reference evidence="3 4" key="1">
    <citation type="submission" date="2020-08" db="EMBL/GenBank/DDBJ databases">
        <title>Genomic Encyclopedia of Type Strains, Phase IV (KMG-IV): sequencing the most valuable type-strain genomes for metagenomic binning, comparative biology and taxonomic classification.</title>
        <authorList>
            <person name="Goeker M."/>
        </authorList>
    </citation>
    <scope>NUCLEOTIDE SEQUENCE [LARGE SCALE GENOMIC DNA]</scope>
    <source>
        <strain evidence="3 4">DSM 29853</strain>
    </source>
</reference>
<evidence type="ECO:0000313" key="4">
    <source>
        <dbReference type="Proteomes" id="UP000528286"/>
    </source>
</evidence>
<accession>A0A7W6NMM9</accession>
<protein>
    <submittedName>
        <fullName evidence="3">UDP-glucose:(Heptosyl)LPS alpha-1,3-glucosyltransferase</fullName>
        <ecNumber evidence="3">2.4.1.-</ecNumber>
    </submittedName>
</protein>
<keyword evidence="3" id="KW-0328">Glycosyltransferase</keyword>
<comment type="caution">
    <text evidence="3">The sequence shown here is derived from an EMBL/GenBank/DDBJ whole genome shotgun (WGS) entry which is preliminary data.</text>
</comment>
<gene>
    <name evidence="3" type="ORF">GGR23_003764</name>
</gene>
<dbReference type="InterPro" id="IPR028098">
    <property type="entry name" value="Glyco_trans_4-like_N"/>
</dbReference>
<evidence type="ECO:0000313" key="3">
    <source>
        <dbReference type="EMBL" id="MBB4066547.1"/>
    </source>
</evidence>
<evidence type="ECO:0000259" key="2">
    <source>
        <dbReference type="Pfam" id="PF13439"/>
    </source>
</evidence>
<dbReference type="Gene3D" id="3.40.50.2000">
    <property type="entry name" value="Glycogen Phosphorylase B"/>
    <property type="match status" value="2"/>
</dbReference>
<keyword evidence="3" id="KW-0808">Transferase</keyword>
<dbReference type="RefSeq" id="WP_183367815.1">
    <property type="nucleotide sequence ID" value="NZ_JACIEZ010000010.1"/>
</dbReference>
<dbReference type="InterPro" id="IPR001296">
    <property type="entry name" value="Glyco_trans_1"/>
</dbReference>
<feature type="domain" description="Glycosyl transferase family 1" evidence="1">
    <location>
        <begin position="196"/>
        <end position="354"/>
    </location>
</feature>
<dbReference type="Pfam" id="PF13439">
    <property type="entry name" value="Glyco_transf_4"/>
    <property type="match status" value="1"/>
</dbReference>
<evidence type="ECO:0000259" key="1">
    <source>
        <dbReference type="Pfam" id="PF00534"/>
    </source>
</evidence>
<dbReference type="AlphaFoldDB" id="A0A7W6NMM9"/>